<dbReference type="InterPro" id="IPR011042">
    <property type="entry name" value="6-blade_b-propeller_TolB-like"/>
</dbReference>
<dbReference type="Gene3D" id="1.10.760.10">
    <property type="entry name" value="Cytochrome c-like domain"/>
    <property type="match status" value="1"/>
</dbReference>
<dbReference type="InterPro" id="IPR036909">
    <property type="entry name" value="Cyt_c-like_dom_sf"/>
</dbReference>
<evidence type="ECO:0000313" key="7">
    <source>
        <dbReference type="Proteomes" id="UP000316304"/>
    </source>
</evidence>
<dbReference type="PANTHER" id="PTHR33546:SF1">
    <property type="entry name" value="LARGE, MULTIFUNCTIONAL SECRETED PROTEIN"/>
    <property type="match status" value="1"/>
</dbReference>
<dbReference type="GO" id="GO:0009055">
    <property type="term" value="F:electron transfer activity"/>
    <property type="evidence" value="ECO:0007669"/>
    <property type="project" value="InterPro"/>
</dbReference>
<dbReference type="SUPFAM" id="SSF50952">
    <property type="entry name" value="Soluble quinoprotein glucose dehydrogenase"/>
    <property type="match status" value="1"/>
</dbReference>
<dbReference type="InterPro" id="IPR011041">
    <property type="entry name" value="Quinoprot_gluc/sorb_DH_b-prop"/>
</dbReference>
<dbReference type="SUPFAM" id="SSF48371">
    <property type="entry name" value="ARM repeat"/>
    <property type="match status" value="1"/>
</dbReference>
<dbReference type="InterPro" id="IPR016024">
    <property type="entry name" value="ARM-type_fold"/>
</dbReference>
<evidence type="ECO:0000313" key="6">
    <source>
        <dbReference type="EMBL" id="TWU21189.1"/>
    </source>
</evidence>
<keyword evidence="2 4" id="KW-0479">Metal-binding</keyword>
<feature type="domain" description="Cytochrome c" evidence="5">
    <location>
        <begin position="967"/>
        <end position="1104"/>
    </location>
</feature>
<dbReference type="Pfam" id="PF23500">
    <property type="entry name" value="DUF7133"/>
    <property type="match status" value="1"/>
</dbReference>
<accession>A0A5C6CEF4</accession>
<evidence type="ECO:0000256" key="3">
    <source>
        <dbReference type="ARBA" id="ARBA00023004"/>
    </source>
</evidence>
<dbReference type="InterPro" id="IPR004155">
    <property type="entry name" value="PBS_lyase_HEAT"/>
</dbReference>
<keyword evidence="3 4" id="KW-0408">Iron</keyword>
<dbReference type="Pfam" id="PF00034">
    <property type="entry name" value="Cytochrom_C"/>
    <property type="match status" value="1"/>
</dbReference>
<dbReference type="InterPro" id="IPR055557">
    <property type="entry name" value="DUF7133"/>
</dbReference>
<dbReference type="InterPro" id="IPR011989">
    <property type="entry name" value="ARM-like"/>
</dbReference>
<name>A0A5C6CEF4_9BACT</name>
<sequence>MISSFRLLAAWLFVMLWVCPCSRVVAEEAKVPAPLRYTRWSGEINVPDPVAISFDNDGTAYVTQTQRRKAQDLDIRNNRDWISNDVGFQTVEDRKHFYHQRLAPNADQENNRKRVDDLNQDGSHDWRDLTVISEKIHWLRDTDGDGTADAMGLFAEGFQTEVTGIAAGVMWHNGDVYATIAPDLWRLRDTDHNGVADQREAIASGFAIHIAYAGHDMHGLTVGPDGKIYWSIGDKGISVTSREGKRFHYPNQGGVMRCNPDGSDFEVFAHGLRNVQEIAFDQYGNMFGVDNDADQSGEKERFVYIVRDMDAGWRCNYQYRGDGFNPWTDERLWETHFEGQASYILPPLSHSIDGPAGFAFNPGTALSSAYRNYFFLTGAPGGFQYAFKVKPNGASFAIRNEHSIGKGIPLVGINFAPDGALYGVDWGGGYPLNQKGAVWKIDVPESDLSEVQSEVAERLRTGFSPLSKTELSELLAHDDQRIRLGAQFELVKQNDVVTLQQSLASESEMQRVHAIWGLGQLARDGNASARESLIQALGSTDTEIRAQAAHMLTDVNEIAGSVFTPLLDDKSDRVRFMALIALSKHADPSATNRLIELSNTLAESDRYMRFAVSRAIRYCATPAQIVAAREASSVVGRLNLVVALRGNKNPNSLESFLSDANEQVATEAARALHDDFSNDQQLRVLADVLGTTKHRSESFVRRVLNAHYRLGSRENSDAVIDFASETKHSVALRREALTMLGGWNSPEPLDRVDGRRRDSAQPRELATERLSGVLSQIAAENHPSLQTAAIRAAAETQTKLSATSLREIVRTEKLDVDLRVQALKTLYQQDLTELKSVLDEALGDRETRLQMAALDLYVQLHAEQADAYLAELVNDTPKIALQQYAIGKLATQRGDASERLLVSRLAAVVNGTHPGETLLDVLETAEKRAVESETVRSEWDKAQAALDKRWSDTPAKARPFLASRDGGDATRGKAIFDTHLGAQCVRCHKVGKKGSDVGPNLMGIAAQKDRDYLLHSVIAPSRDIDKKYQTQSFLMDSGQIVMGLVKSETKELTIVLDSQGKEIRLNNDEIEDVSKNEVSIMPDMTEVLTRTEVRDLVAYLSTLKSK</sequence>
<reference evidence="6 7" key="1">
    <citation type="submission" date="2019-02" db="EMBL/GenBank/DDBJ databases">
        <title>Deep-cultivation of Planctomycetes and their phenomic and genomic characterization uncovers novel biology.</title>
        <authorList>
            <person name="Wiegand S."/>
            <person name="Jogler M."/>
            <person name="Boedeker C."/>
            <person name="Pinto D."/>
            <person name="Vollmers J."/>
            <person name="Rivas-Marin E."/>
            <person name="Kohn T."/>
            <person name="Peeters S.H."/>
            <person name="Heuer A."/>
            <person name="Rast P."/>
            <person name="Oberbeckmann S."/>
            <person name="Bunk B."/>
            <person name="Jeske O."/>
            <person name="Meyerdierks A."/>
            <person name="Storesund J.E."/>
            <person name="Kallscheuer N."/>
            <person name="Luecker S."/>
            <person name="Lage O.M."/>
            <person name="Pohl T."/>
            <person name="Merkel B.J."/>
            <person name="Hornburger P."/>
            <person name="Mueller R.-W."/>
            <person name="Bruemmer F."/>
            <person name="Labrenz M."/>
            <person name="Spormann A.M."/>
            <person name="Op Den Camp H."/>
            <person name="Overmann J."/>
            <person name="Amann R."/>
            <person name="Jetten M.S.M."/>
            <person name="Mascher T."/>
            <person name="Medema M.H."/>
            <person name="Devos D.P."/>
            <person name="Kaster A.-K."/>
            <person name="Ovreas L."/>
            <person name="Rohde M."/>
            <person name="Galperin M.Y."/>
            <person name="Jogler C."/>
        </authorList>
    </citation>
    <scope>NUCLEOTIDE SEQUENCE [LARGE SCALE GENOMIC DNA]</scope>
    <source>
        <strain evidence="6 7">Pla52o</strain>
    </source>
</reference>
<dbReference type="GO" id="GO:0046872">
    <property type="term" value="F:metal ion binding"/>
    <property type="evidence" value="ECO:0007669"/>
    <property type="project" value="UniProtKB-KW"/>
</dbReference>
<protein>
    <submittedName>
        <fullName evidence="6">Cytochrome c</fullName>
    </submittedName>
</protein>
<dbReference type="InterPro" id="IPR013428">
    <property type="entry name" value="Membrane-bound_put_N"/>
</dbReference>
<gene>
    <name evidence="6" type="ORF">Pla52o_42230</name>
</gene>
<dbReference type="NCBIfam" id="TIGR02604">
    <property type="entry name" value="Piru_Ver_Nterm"/>
    <property type="match status" value="1"/>
</dbReference>
<dbReference type="InterPro" id="IPR009056">
    <property type="entry name" value="Cyt_c-like_dom"/>
</dbReference>
<evidence type="ECO:0000256" key="1">
    <source>
        <dbReference type="ARBA" id="ARBA00022617"/>
    </source>
</evidence>
<evidence type="ECO:0000259" key="5">
    <source>
        <dbReference type="PROSITE" id="PS51007"/>
    </source>
</evidence>
<dbReference type="Gene3D" id="1.25.10.10">
    <property type="entry name" value="Leucine-rich Repeat Variant"/>
    <property type="match status" value="1"/>
</dbReference>
<comment type="caution">
    <text evidence="6">The sequence shown here is derived from an EMBL/GenBank/DDBJ whole genome shotgun (WGS) entry which is preliminary data.</text>
</comment>
<dbReference type="InterPro" id="IPR013427">
    <property type="entry name" value="Haem-bd_dom_put"/>
</dbReference>
<organism evidence="6 7">
    <name type="scientific">Novipirellula galeiformis</name>
    <dbReference type="NCBI Taxonomy" id="2528004"/>
    <lineage>
        <taxon>Bacteria</taxon>
        <taxon>Pseudomonadati</taxon>
        <taxon>Planctomycetota</taxon>
        <taxon>Planctomycetia</taxon>
        <taxon>Pirellulales</taxon>
        <taxon>Pirellulaceae</taxon>
        <taxon>Novipirellula</taxon>
    </lineage>
</organism>
<evidence type="ECO:0000256" key="2">
    <source>
        <dbReference type="ARBA" id="ARBA00022723"/>
    </source>
</evidence>
<dbReference type="PROSITE" id="PS51007">
    <property type="entry name" value="CYTC"/>
    <property type="match status" value="1"/>
</dbReference>
<dbReference type="RefSeq" id="WP_146596282.1">
    <property type="nucleotide sequence ID" value="NZ_SJPT01000007.1"/>
</dbReference>
<dbReference type="NCBIfam" id="TIGR02603">
    <property type="entry name" value="CxxCH_TIGR02603"/>
    <property type="match status" value="1"/>
</dbReference>
<keyword evidence="1 4" id="KW-0349">Heme</keyword>
<dbReference type="OrthoDB" id="9770043at2"/>
<dbReference type="Proteomes" id="UP000316304">
    <property type="component" value="Unassembled WGS sequence"/>
</dbReference>
<dbReference type="EMBL" id="SJPT01000007">
    <property type="protein sequence ID" value="TWU21189.1"/>
    <property type="molecule type" value="Genomic_DNA"/>
</dbReference>
<dbReference type="AlphaFoldDB" id="A0A5C6CEF4"/>
<dbReference type="SMART" id="SM00567">
    <property type="entry name" value="EZ_HEAT"/>
    <property type="match status" value="3"/>
</dbReference>
<keyword evidence="7" id="KW-1185">Reference proteome</keyword>
<proteinExistence type="predicted"/>
<dbReference type="SUPFAM" id="SSF46626">
    <property type="entry name" value="Cytochrome c"/>
    <property type="match status" value="1"/>
</dbReference>
<dbReference type="GO" id="GO:0020037">
    <property type="term" value="F:heme binding"/>
    <property type="evidence" value="ECO:0007669"/>
    <property type="project" value="InterPro"/>
</dbReference>
<dbReference type="PANTHER" id="PTHR33546">
    <property type="entry name" value="LARGE, MULTIFUNCTIONAL SECRETED PROTEIN-RELATED"/>
    <property type="match status" value="1"/>
</dbReference>
<evidence type="ECO:0000256" key="4">
    <source>
        <dbReference type="PROSITE-ProRule" id="PRU00433"/>
    </source>
</evidence>
<dbReference type="Gene3D" id="2.120.10.30">
    <property type="entry name" value="TolB, C-terminal domain"/>
    <property type="match status" value="1"/>
</dbReference>